<organism evidence="1">
    <name type="scientific">Rhizophora mucronata</name>
    <name type="common">Asiatic mangrove</name>
    <dbReference type="NCBI Taxonomy" id="61149"/>
    <lineage>
        <taxon>Eukaryota</taxon>
        <taxon>Viridiplantae</taxon>
        <taxon>Streptophyta</taxon>
        <taxon>Embryophyta</taxon>
        <taxon>Tracheophyta</taxon>
        <taxon>Spermatophyta</taxon>
        <taxon>Magnoliopsida</taxon>
        <taxon>eudicotyledons</taxon>
        <taxon>Gunneridae</taxon>
        <taxon>Pentapetalae</taxon>
        <taxon>rosids</taxon>
        <taxon>fabids</taxon>
        <taxon>Malpighiales</taxon>
        <taxon>Rhizophoraceae</taxon>
        <taxon>Rhizophora</taxon>
    </lineage>
</organism>
<proteinExistence type="predicted"/>
<name>A0A2P2NC72_RHIMU</name>
<evidence type="ECO:0000313" key="1">
    <source>
        <dbReference type="EMBL" id="MBX40088.1"/>
    </source>
</evidence>
<protein>
    <submittedName>
        <fullName evidence="1">Uncharacterized protein</fullName>
    </submittedName>
</protein>
<reference evidence="1" key="1">
    <citation type="submission" date="2018-02" db="EMBL/GenBank/DDBJ databases">
        <title>Rhizophora mucronata_Transcriptome.</title>
        <authorList>
            <person name="Meera S.P."/>
            <person name="Sreeshan A."/>
            <person name="Augustine A."/>
        </authorList>
    </citation>
    <scope>NUCLEOTIDE SEQUENCE</scope>
    <source>
        <tissue evidence="1">Leaf</tissue>
    </source>
</reference>
<dbReference type="AlphaFoldDB" id="A0A2P2NC72"/>
<dbReference type="EMBL" id="GGEC01059604">
    <property type="protein sequence ID" value="MBX40088.1"/>
    <property type="molecule type" value="Transcribed_RNA"/>
</dbReference>
<sequence length="29" mass="3398">MIFECLLLMRLNIPPCRIFLLSLQSCRAC</sequence>
<accession>A0A2P2NC72</accession>